<keyword evidence="2" id="KW-0479">Metal-binding</keyword>
<comment type="similarity">
    <text evidence="1 2">Belongs to the cytochrome P450 family.</text>
</comment>
<accession>A0ABW8ACR7</accession>
<dbReference type="InterPro" id="IPR036396">
    <property type="entry name" value="Cyt_P450_sf"/>
</dbReference>
<dbReference type="Pfam" id="PF00067">
    <property type="entry name" value="p450"/>
    <property type="match status" value="1"/>
</dbReference>
<dbReference type="SUPFAM" id="SSF48264">
    <property type="entry name" value="Cytochrome P450"/>
    <property type="match status" value="1"/>
</dbReference>
<dbReference type="Gene3D" id="1.10.630.10">
    <property type="entry name" value="Cytochrome P450"/>
    <property type="match status" value="1"/>
</dbReference>
<comment type="caution">
    <text evidence="3">The sequence shown here is derived from an EMBL/GenBank/DDBJ whole genome shotgun (WGS) entry which is preliminary data.</text>
</comment>
<keyword evidence="4" id="KW-1185">Reference proteome</keyword>
<gene>
    <name evidence="3" type="ORF">ACIBP5_31725</name>
</gene>
<dbReference type="PRINTS" id="PR00359">
    <property type="entry name" value="BP450"/>
</dbReference>
<keyword evidence="2" id="KW-0560">Oxidoreductase</keyword>
<keyword evidence="2" id="KW-0349">Heme</keyword>
<evidence type="ECO:0000313" key="3">
    <source>
        <dbReference type="EMBL" id="MFI7444564.1"/>
    </source>
</evidence>
<dbReference type="EMBL" id="JBITMB010000009">
    <property type="protein sequence ID" value="MFI7444564.1"/>
    <property type="molecule type" value="Genomic_DNA"/>
</dbReference>
<evidence type="ECO:0000256" key="2">
    <source>
        <dbReference type="RuleBase" id="RU000461"/>
    </source>
</evidence>
<proteinExistence type="inferred from homology"/>
<reference evidence="3 4" key="1">
    <citation type="submission" date="2024-10" db="EMBL/GenBank/DDBJ databases">
        <title>The Natural Products Discovery Center: Release of the First 8490 Sequenced Strains for Exploring Actinobacteria Biosynthetic Diversity.</title>
        <authorList>
            <person name="Kalkreuter E."/>
            <person name="Kautsar S.A."/>
            <person name="Yang D."/>
            <person name="Bader C.D."/>
            <person name="Teijaro C.N."/>
            <person name="Fluegel L."/>
            <person name="Davis C.M."/>
            <person name="Simpson J.R."/>
            <person name="Lauterbach L."/>
            <person name="Steele A.D."/>
            <person name="Gui C."/>
            <person name="Meng S."/>
            <person name="Li G."/>
            <person name="Viehrig K."/>
            <person name="Ye F."/>
            <person name="Su P."/>
            <person name="Kiefer A.F."/>
            <person name="Nichols A."/>
            <person name="Cepeda A.J."/>
            <person name="Yan W."/>
            <person name="Fan B."/>
            <person name="Jiang Y."/>
            <person name="Adhikari A."/>
            <person name="Zheng C.-J."/>
            <person name="Schuster L."/>
            <person name="Cowan T.M."/>
            <person name="Smanski M.J."/>
            <person name="Chevrette M.G."/>
            <person name="De Carvalho L.P.S."/>
            <person name="Shen B."/>
        </authorList>
    </citation>
    <scope>NUCLEOTIDE SEQUENCE [LARGE SCALE GENOMIC DNA]</scope>
    <source>
        <strain evidence="3 4">NPDC049503</strain>
    </source>
</reference>
<keyword evidence="2" id="KW-0408">Iron</keyword>
<sequence length="411" mass="45230">MSASQSVFQRILDPANRADPYRLYHELREVPVRREADGTYVVSTYREIVELLHDPRVSSDRRNLARPSGADALADAMPALAFIGLDPPEHDRLRRLAMRHFGPPHTPYRVESLLPEMSAMVTGLVDGLAGRHRADIVDDVAYPLPVTVICRLLGVPREDEPRFHAWADAIVETLGPGEEDRAERERARLETTLHLRDYLQELVAAHRRDPGDDLLSGLATYEGPDGAMAPADVVATAGLLLIAGHETTVNLIANGMLTLLRHPDLLKRLRGEPDLVVRFVEELLRYEPPVQFLPQRVALADIELAGTTITAGSPVVLALASGSRDPAHIPDPDVFDPDRPYTEHLGFGGGVHYCFGAPLARLEAQLALRELAARLRAPRLVADPPPYRPSATLRGPRHLLVDYDGVDPASP</sequence>
<evidence type="ECO:0000256" key="1">
    <source>
        <dbReference type="ARBA" id="ARBA00010617"/>
    </source>
</evidence>
<dbReference type="PRINTS" id="PR00385">
    <property type="entry name" value="P450"/>
</dbReference>
<dbReference type="PANTHER" id="PTHR46696">
    <property type="entry name" value="P450, PUTATIVE (EUROFUNG)-RELATED"/>
    <property type="match status" value="1"/>
</dbReference>
<name>A0ABW8ACR7_9ACTN</name>
<dbReference type="InterPro" id="IPR001128">
    <property type="entry name" value="Cyt_P450"/>
</dbReference>
<dbReference type="CDD" id="cd20625">
    <property type="entry name" value="CYP164-like"/>
    <property type="match status" value="1"/>
</dbReference>
<dbReference type="InterPro" id="IPR017972">
    <property type="entry name" value="Cyt_P450_CS"/>
</dbReference>
<dbReference type="Proteomes" id="UP001612928">
    <property type="component" value="Unassembled WGS sequence"/>
</dbReference>
<keyword evidence="2" id="KW-0503">Monooxygenase</keyword>
<dbReference type="PANTHER" id="PTHR46696:SF1">
    <property type="entry name" value="CYTOCHROME P450 YJIB-RELATED"/>
    <property type="match status" value="1"/>
</dbReference>
<organism evidence="3 4">
    <name type="scientific">Nonomuraea indica</name>
    <dbReference type="NCBI Taxonomy" id="1581193"/>
    <lineage>
        <taxon>Bacteria</taxon>
        <taxon>Bacillati</taxon>
        <taxon>Actinomycetota</taxon>
        <taxon>Actinomycetes</taxon>
        <taxon>Streptosporangiales</taxon>
        <taxon>Streptosporangiaceae</taxon>
        <taxon>Nonomuraea</taxon>
    </lineage>
</organism>
<protein>
    <submittedName>
        <fullName evidence="3">Cytochrome P450</fullName>
    </submittedName>
</protein>
<dbReference type="InterPro" id="IPR002397">
    <property type="entry name" value="Cyt_P450_B"/>
</dbReference>
<evidence type="ECO:0000313" key="4">
    <source>
        <dbReference type="Proteomes" id="UP001612928"/>
    </source>
</evidence>
<dbReference type="RefSeq" id="WP_397024828.1">
    <property type="nucleotide sequence ID" value="NZ_JBITMB010000009.1"/>
</dbReference>
<dbReference type="PROSITE" id="PS00086">
    <property type="entry name" value="CYTOCHROME_P450"/>
    <property type="match status" value="1"/>
</dbReference>